<dbReference type="CDD" id="cd14845">
    <property type="entry name" value="L-Ala-D-Glu_peptidase_like"/>
    <property type="match status" value="1"/>
</dbReference>
<reference evidence="2 3" key="1">
    <citation type="journal article" date="2014" name="Int. J. Syst. Evol. Microbiol.">
        <title>Listeria floridensis sp. nov., Listeria aquatica sp. nov., Listeria cornellensis sp. nov., Listeria riparia sp. nov. and Listeria grandensis sp. nov., from agricultural and natural environments.</title>
        <authorList>
            <person name="den Bakker H.C."/>
            <person name="Warchocki S."/>
            <person name="Wright E.M."/>
            <person name="Allred A.F."/>
            <person name="Ahlstrom C."/>
            <person name="Manuel C.S."/>
            <person name="Stasiewicz M.J."/>
            <person name="Burrell A."/>
            <person name="Roof S."/>
            <person name="Strawn L."/>
            <person name="Fortes E.D."/>
            <person name="Nightingale K.K."/>
            <person name="Kephart D."/>
            <person name="Wiedmann M."/>
        </authorList>
    </citation>
    <scope>NUCLEOTIDE SEQUENCE [LARGE SCALE GENOMIC DNA]</scope>
    <source>
        <strain evidence="2 3">FSL S10-1187</strain>
    </source>
</reference>
<evidence type="ECO:0000259" key="1">
    <source>
        <dbReference type="Pfam" id="PF13539"/>
    </source>
</evidence>
<dbReference type="EMBL" id="AODF01000039">
    <property type="protein sequence ID" value="EUJ26147.1"/>
    <property type="molecule type" value="Genomic_DNA"/>
</dbReference>
<gene>
    <name evidence="2" type="ORF">MFLO_14372</name>
</gene>
<dbReference type="Proteomes" id="UP000019249">
    <property type="component" value="Unassembled WGS sequence"/>
</dbReference>
<dbReference type="SUPFAM" id="SSF158634">
    <property type="entry name" value="RPA2825-like"/>
    <property type="match status" value="1"/>
</dbReference>
<protein>
    <submittedName>
        <fullName evidence="2">L-alanyl-D-glutamate peptidase</fullName>
    </submittedName>
</protein>
<dbReference type="Gene3D" id="3.30.1380.10">
    <property type="match status" value="1"/>
</dbReference>
<organism evidence="2 3">
    <name type="scientific">Listeria floridensis FSL S10-1187</name>
    <dbReference type="NCBI Taxonomy" id="1265817"/>
    <lineage>
        <taxon>Bacteria</taxon>
        <taxon>Bacillati</taxon>
        <taxon>Bacillota</taxon>
        <taxon>Bacilli</taxon>
        <taxon>Bacillales</taxon>
        <taxon>Listeriaceae</taxon>
        <taxon>Listeria</taxon>
    </lineage>
</organism>
<evidence type="ECO:0000313" key="2">
    <source>
        <dbReference type="EMBL" id="EUJ26147.1"/>
    </source>
</evidence>
<dbReference type="SUPFAM" id="SSF55166">
    <property type="entry name" value="Hedgehog/DD-peptidase"/>
    <property type="match status" value="1"/>
</dbReference>
<evidence type="ECO:0000313" key="3">
    <source>
        <dbReference type="Proteomes" id="UP000019249"/>
    </source>
</evidence>
<dbReference type="Pfam" id="PF13539">
    <property type="entry name" value="Peptidase_M15_4"/>
    <property type="match status" value="1"/>
</dbReference>
<comment type="caution">
    <text evidence="2">The sequence shown here is derived from an EMBL/GenBank/DDBJ whole genome shotgun (WGS) entry which is preliminary data.</text>
</comment>
<feature type="domain" description="Peptidase M15C" evidence="1">
    <location>
        <begin position="59"/>
        <end position="121"/>
    </location>
</feature>
<accession>A0ABP3AX99</accession>
<dbReference type="InterPro" id="IPR009045">
    <property type="entry name" value="Zn_M74/Hedgehog-like"/>
</dbReference>
<dbReference type="InterPro" id="IPR039561">
    <property type="entry name" value="Peptidase_M15C"/>
</dbReference>
<name>A0ABP3AX99_9LIST</name>
<keyword evidence="3" id="KW-1185">Reference proteome</keyword>
<dbReference type="RefSeq" id="WP_051993663.1">
    <property type="nucleotide sequence ID" value="NZ_AODF01000039.1"/>
</dbReference>
<proteinExistence type="predicted"/>
<sequence length="216" mass="23780">MTCHYSSRNWANIAKLADNTKAAATKLLKWAEQEKIDVLIYETLRSKAQQEENVRKGASQTMKSYHLVGQALDFVPAKGTAVNWNGYDEPSMKRFVAQAKLLGFQWGGDWKSFIDKPHLEYPHRGYGSDTFSGTVAHSTATVASVKNSAPAGNSLSVVDYMKSIGLDNSMTNRKKMGGESRDFQLCWNCCAKSSTPCLFKSGTEQNGSCKSGQSEV</sequence>